<keyword evidence="11 14" id="KW-0472">Membrane</keyword>
<dbReference type="EMBL" id="AB306527">
    <property type="protein sequence ID" value="BAF79938.1"/>
    <property type="molecule type" value="mRNA"/>
</dbReference>
<dbReference type="AlphaFoldDB" id="A7VM21"/>
<dbReference type="InterPro" id="IPR017441">
    <property type="entry name" value="Protein_kinase_ATP_BS"/>
</dbReference>
<evidence type="ECO:0000256" key="13">
    <source>
        <dbReference type="PROSITE-ProRule" id="PRU10141"/>
    </source>
</evidence>
<proteinExistence type="evidence at transcript level"/>
<comment type="subcellular location">
    <subcellularLocation>
        <location evidence="1">Membrane</location>
        <topology evidence="1">Single-pass membrane protein</topology>
    </subcellularLocation>
</comment>
<feature type="transmembrane region" description="Helical" evidence="14">
    <location>
        <begin position="583"/>
        <end position="606"/>
    </location>
</feature>
<dbReference type="SUPFAM" id="SSF56112">
    <property type="entry name" value="Protein kinase-like (PK-like)"/>
    <property type="match status" value="1"/>
</dbReference>
<dbReference type="PROSITE" id="PS50011">
    <property type="entry name" value="PROTEIN_KINASE_DOM"/>
    <property type="match status" value="1"/>
</dbReference>
<dbReference type="SUPFAM" id="SSF52058">
    <property type="entry name" value="L domain-like"/>
    <property type="match status" value="1"/>
</dbReference>
<protein>
    <submittedName>
        <fullName evidence="16">Receptor-like kinase</fullName>
    </submittedName>
</protein>
<evidence type="ECO:0000259" key="15">
    <source>
        <dbReference type="PROSITE" id="PS50011"/>
    </source>
</evidence>
<evidence type="ECO:0000313" key="16">
    <source>
        <dbReference type="EMBL" id="BAF79938.1"/>
    </source>
</evidence>
<evidence type="ECO:0000256" key="7">
    <source>
        <dbReference type="ARBA" id="ARBA00022741"/>
    </source>
</evidence>
<sequence>MSTYSMRFYFTVDSTYISTIELQENQPQILELVITAFDKMVYVCLVPLEDRSSMPAISALELRPFEVGMYPRVDSGMLKDSITTYFLTVARLNFGGDIQLRYPVDKYDRIWAPAKIPSGEKQFTSRTNVSRVHVQPYAPMDMPDEVMSTAWVATQKENNVMFELNLTGVRAMRAVPSFYLSLVFYDMLETANNTRFVNIYLDDDGEHLFYNDTYEIYNYFLLQVYNRRWTFTTNAPTFKIRANGTSPNPGLVNAAEIYGEFDAVVWRTFQNDSSTLKTFSESAPSLLDTAGDPCLPVPWAWVVCSIETPPRVTQINITSRGVGGNLPTDFGQLDRLTILDLSNNSFRGRVPASLRNVTTLTAMNLGGNELEGELPGFPPLASQNLESLDLSRNSFSGAIPTEIEKLKNLQNMDLSSNRLTGELTFDLDKLSSLQYLNLSSNLLRGTVPSTLWNSSRLQLVDLSNNKFETLNLTTWYQGVLKARSLEASAVLRQVKLQGNQIKEIVPANLIDLDSIIPIPSPNEQQISLQFPLGFILLTDSPWCIDRERNRSSLIERYLCRSNEHVNFWQEPQTNNDGVSTTTLAIVGVVSGLVLLFMASLVAYFLYRIRRRTRELHQIQEALEKEHVKPPFFSYDDLRTATCNFSNDNILGKGGYGTVYKAVLADGIIVAVKKLNPTEQNTAEFFREMVNITGIKHRNLIQLLGCCVREKQQRMLVYEFAENRSLAEALWGLDKVFVLSWEQRFKICFGIARGLAYLHEELQPKMIHRDIKPQNILLDKDYNAKIADFGLVRPAHTDDTLVTVNIGGTRGYFSPEYAIEGVVSEKLDVYSFGIVLLEIVSGRLCINYRMTAERIYLRAWAVALYEDGNLLDLVDEDLKGACNEEEVLLVLDTALSCLQVDPKKRPTMSQVMHLFMKHADVAMEIVKELRGNSTSLGDVMEDRKPRIGDESEERTLISSNQFRSHVMELFA</sequence>
<dbReference type="Gene3D" id="3.30.200.20">
    <property type="entry name" value="Phosphorylase Kinase, domain 1"/>
    <property type="match status" value="1"/>
</dbReference>
<keyword evidence="4 14" id="KW-0812">Transmembrane</keyword>
<dbReference type="GO" id="GO:0016020">
    <property type="term" value="C:membrane"/>
    <property type="evidence" value="ECO:0007669"/>
    <property type="project" value="UniProtKB-SubCell"/>
</dbReference>
<dbReference type="Gene3D" id="3.80.10.10">
    <property type="entry name" value="Ribonuclease Inhibitor"/>
    <property type="match status" value="1"/>
</dbReference>
<dbReference type="SMART" id="SM00220">
    <property type="entry name" value="S_TKc"/>
    <property type="match status" value="1"/>
</dbReference>
<dbReference type="Pfam" id="PF00069">
    <property type="entry name" value="Pkinase"/>
    <property type="match status" value="1"/>
</dbReference>
<dbReference type="PANTHER" id="PTHR45631:SF68">
    <property type="entry name" value="REPEAT FAMILY PROTEIN, PUTATIVE, EXPRESSED-RELATED"/>
    <property type="match status" value="1"/>
</dbReference>
<keyword evidence="12" id="KW-0325">Glycoprotein</keyword>
<reference evidence="16" key="1">
    <citation type="journal article" date="2007" name="Gene">
        <title>Multiple receptor-like kinase cDNAs from liverwort Marchantia polymorpha and two charophycean green algae, Closterium ehrenbergii and Nitella axillaris: Extensive gene duplications and gene shufflings in the early evolution of streptophytes.</title>
        <authorList>
            <person name="Sasaki G."/>
            <person name="Katoh K."/>
            <person name="Hirose N."/>
            <person name="Suga H."/>
            <person name="Kuma K."/>
            <person name="Miyata T."/>
            <person name="Su Z.H."/>
        </authorList>
    </citation>
    <scope>NUCLEOTIDE SEQUENCE</scope>
</reference>
<keyword evidence="10 14" id="KW-1133">Transmembrane helix</keyword>
<keyword evidence="7 13" id="KW-0547">Nucleotide-binding</keyword>
<dbReference type="InterPro" id="IPR032675">
    <property type="entry name" value="LRR_dom_sf"/>
</dbReference>
<evidence type="ECO:0000256" key="4">
    <source>
        <dbReference type="ARBA" id="ARBA00022692"/>
    </source>
</evidence>
<dbReference type="InterPro" id="IPR008271">
    <property type="entry name" value="Ser/Thr_kinase_AS"/>
</dbReference>
<dbReference type="CDD" id="cd14066">
    <property type="entry name" value="STKc_IRAK"/>
    <property type="match status" value="1"/>
</dbReference>
<keyword evidence="16" id="KW-0675">Receptor</keyword>
<feature type="domain" description="Protein kinase" evidence="15">
    <location>
        <begin position="644"/>
        <end position="915"/>
    </location>
</feature>
<evidence type="ECO:0000256" key="3">
    <source>
        <dbReference type="ARBA" id="ARBA00022679"/>
    </source>
</evidence>
<evidence type="ECO:0000256" key="12">
    <source>
        <dbReference type="ARBA" id="ARBA00023180"/>
    </source>
</evidence>
<evidence type="ECO:0000256" key="5">
    <source>
        <dbReference type="ARBA" id="ARBA00022729"/>
    </source>
</evidence>
<dbReference type="GO" id="GO:0004672">
    <property type="term" value="F:protein kinase activity"/>
    <property type="evidence" value="ECO:0007669"/>
    <property type="project" value="InterPro"/>
</dbReference>
<name>A7VM21_MARPO</name>
<dbReference type="FunFam" id="3.30.200.20:FF:000268">
    <property type="entry name" value="probable receptor-like serine/threonine-protein kinase At5g57670"/>
    <property type="match status" value="1"/>
</dbReference>
<dbReference type="FunFam" id="1.10.510.10:FF:000384">
    <property type="entry name" value="G-type lectin S-receptor-like serine/threonine-protein kinase"/>
    <property type="match status" value="1"/>
</dbReference>
<keyword evidence="2" id="KW-0433">Leucine-rich repeat</keyword>
<dbReference type="PROSITE" id="PS00107">
    <property type="entry name" value="PROTEIN_KINASE_ATP"/>
    <property type="match status" value="1"/>
</dbReference>
<evidence type="ECO:0000256" key="8">
    <source>
        <dbReference type="ARBA" id="ARBA00022777"/>
    </source>
</evidence>
<keyword evidence="6" id="KW-0677">Repeat</keyword>
<evidence type="ECO:0000256" key="14">
    <source>
        <dbReference type="SAM" id="Phobius"/>
    </source>
</evidence>
<evidence type="ECO:0000256" key="6">
    <source>
        <dbReference type="ARBA" id="ARBA00022737"/>
    </source>
</evidence>
<dbReference type="InterPro" id="IPR001611">
    <property type="entry name" value="Leu-rich_rpt"/>
</dbReference>
<evidence type="ECO:0000256" key="11">
    <source>
        <dbReference type="ARBA" id="ARBA00023136"/>
    </source>
</evidence>
<keyword evidence="9 13" id="KW-0067">ATP-binding</keyword>
<keyword evidence="5" id="KW-0732">Signal</keyword>
<dbReference type="PANTHER" id="PTHR45631">
    <property type="entry name" value="OS07G0107800 PROTEIN-RELATED"/>
    <property type="match status" value="1"/>
</dbReference>
<keyword evidence="3" id="KW-0808">Transferase</keyword>
<feature type="binding site" evidence="13">
    <location>
        <position position="673"/>
    </location>
    <ligand>
        <name>ATP</name>
        <dbReference type="ChEBI" id="CHEBI:30616"/>
    </ligand>
</feature>
<dbReference type="InterPro" id="IPR011009">
    <property type="entry name" value="Kinase-like_dom_sf"/>
</dbReference>
<dbReference type="Pfam" id="PF00560">
    <property type="entry name" value="LRR_1"/>
    <property type="match status" value="3"/>
</dbReference>
<dbReference type="InterPro" id="IPR024788">
    <property type="entry name" value="Malectin-like_Carb-bd_dom"/>
</dbReference>
<gene>
    <name evidence="16" type="primary">MpRLK5</name>
</gene>
<dbReference type="GO" id="GO:0005524">
    <property type="term" value="F:ATP binding"/>
    <property type="evidence" value="ECO:0007669"/>
    <property type="project" value="UniProtKB-UniRule"/>
</dbReference>
<keyword evidence="8 16" id="KW-0418">Kinase</keyword>
<dbReference type="Pfam" id="PF12819">
    <property type="entry name" value="Malectin_like"/>
    <property type="match status" value="1"/>
</dbReference>
<evidence type="ECO:0000256" key="9">
    <source>
        <dbReference type="ARBA" id="ARBA00022840"/>
    </source>
</evidence>
<evidence type="ECO:0000256" key="10">
    <source>
        <dbReference type="ARBA" id="ARBA00022989"/>
    </source>
</evidence>
<evidence type="ECO:0000256" key="2">
    <source>
        <dbReference type="ARBA" id="ARBA00022614"/>
    </source>
</evidence>
<dbReference type="PROSITE" id="PS00108">
    <property type="entry name" value="PROTEIN_KINASE_ST"/>
    <property type="match status" value="1"/>
</dbReference>
<evidence type="ECO:0000256" key="1">
    <source>
        <dbReference type="ARBA" id="ARBA00004167"/>
    </source>
</evidence>
<accession>A7VM21</accession>
<dbReference type="FunFam" id="3.80.10.10:FF:000041">
    <property type="entry name" value="LRR receptor-like serine/threonine-protein kinase ERECTA"/>
    <property type="match status" value="1"/>
</dbReference>
<dbReference type="InterPro" id="IPR000719">
    <property type="entry name" value="Prot_kinase_dom"/>
</dbReference>
<dbReference type="Gene3D" id="1.10.510.10">
    <property type="entry name" value="Transferase(Phosphotransferase) domain 1"/>
    <property type="match status" value="1"/>
</dbReference>
<organism evidence="16">
    <name type="scientific">Marchantia polymorpha</name>
    <name type="common">Common liverwort</name>
    <name type="synonym">Marchantia aquatica</name>
    <dbReference type="NCBI Taxonomy" id="3197"/>
    <lineage>
        <taxon>Eukaryota</taxon>
        <taxon>Viridiplantae</taxon>
        <taxon>Streptophyta</taxon>
        <taxon>Embryophyta</taxon>
        <taxon>Marchantiophyta</taxon>
        <taxon>Marchantiopsida</taxon>
        <taxon>Marchantiidae</taxon>
        <taxon>Marchantiales</taxon>
        <taxon>Marchantiaceae</taxon>
        <taxon>Marchantia</taxon>
    </lineage>
</organism>